<dbReference type="GO" id="GO:0000160">
    <property type="term" value="P:phosphorelay signal transduction system"/>
    <property type="evidence" value="ECO:0007669"/>
    <property type="project" value="InterPro"/>
</dbReference>
<dbReference type="SUPFAM" id="SSF52172">
    <property type="entry name" value="CheY-like"/>
    <property type="match status" value="1"/>
</dbReference>
<comment type="function">
    <text evidence="3">May play the central regulatory role in sporulation. It may be an element of the effector pathway responsible for the activation of sporulation genes in response to nutritional stress. Spo0A may act in concert with spo0H (a sigma factor) to control the expression of some genes that are critical to the sporulation process.</text>
</comment>
<feature type="modified residue" description="4-aspartylphosphate" evidence="4">
    <location>
        <position position="58"/>
    </location>
</feature>
<evidence type="ECO:0000256" key="2">
    <source>
        <dbReference type="ARBA" id="ARBA00022553"/>
    </source>
</evidence>
<dbReference type="RefSeq" id="WP_002588086.1">
    <property type="nucleotide sequence ID" value="NZ_KB850981.1"/>
</dbReference>
<evidence type="ECO:0000256" key="3">
    <source>
        <dbReference type="ARBA" id="ARBA00024867"/>
    </source>
</evidence>
<evidence type="ECO:0000256" key="4">
    <source>
        <dbReference type="PROSITE-ProRule" id="PRU00169"/>
    </source>
</evidence>
<gene>
    <name evidence="6" type="ORF">HMPREF1090_03950</name>
</gene>
<name>A0A0E2H6P1_9FIRM</name>
<dbReference type="HOGENOM" id="CLU_000445_69_12_9"/>
<evidence type="ECO:0000313" key="6">
    <source>
        <dbReference type="EMBL" id="ENZ11595.1"/>
    </source>
</evidence>
<evidence type="ECO:0000259" key="5">
    <source>
        <dbReference type="PROSITE" id="PS50110"/>
    </source>
</evidence>
<evidence type="ECO:0000256" key="1">
    <source>
        <dbReference type="ARBA" id="ARBA00018672"/>
    </source>
</evidence>
<dbReference type="PANTHER" id="PTHR45339:SF3">
    <property type="entry name" value="HISTIDINE KINASE"/>
    <property type="match status" value="1"/>
</dbReference>
<organism evidence="6 7">
    <name type="scientific">[Clostridium] clostridioforme 90A8</name>
    <dbReference type="NCBI Taxonomy" id="999408"/>
    <lineage>
        <taxon>Bacteria</taxon>
        <taxon>Bacillati</taxon>
        <taxon>Bacillota</taxon>
        <taxon>Clostridia</taxon>
        <taxon>Lachnospirales</taxon>
        <taxon>Lachnospiraceae</taxon>
        <taxon>Enterocloster</taxon>
    </lineage>
</organism>
<dbReference type="InterPro" id="IPR011006">
    <property type="entry name" value="CheY-like_superfamily"/>
</dbReference>
<reference evidence="6 7" key="1">
    <citation type="submission" date="2013-01" db="EMBL/GenBank/DDBJ databases">
        <title>The Genome Sequence of Clostridium clostridioforme 90A8.</title>
        <authorList>
            <consortium name="The Broad Institute Genome Sequencing Platform"/>
            <person name="Earl A."/>
            <person name="Ward D."/>
            <person name="Feldgarden M."/>
            <person name="Gevers D."/>
            <person name="Courvalin P."/>
            <person name="Lambert T."/>
            <person name="Walker B."/>
            <person name="Young S.K."/>
            <person name="Zeng Q."/>
            <person name="Gargeya S."/>
            <person name="Fitzgerald M."/>
            <person name="Haas B."/>
            <person name="Abouelleil A."/>
            <person name="Alvarado L."/>
            <person name="Arachchi H.M."/>
            <person name="Berlin A.M."/>
            <person name="Chapman S.B."/>
            <person name="Dewar J."/>
            <person name="Goldberg J."/>
            <person name="Griggs A."/>
            <person name="Gujja S."/>
            <person name="Hansen M."/>
            <person name="Howarth C."/>
            <person name="Imamovic A."/>
            <person name="Larimer J."/>
            <person name="McCowan C."/>
            <person name="Murphy C."/>
            <person name="Neiman D."/>
            <person name="Pearson M."/>
            <person name="Priest M."/>
            <person name="Roberts A."/>
            <person name="Saif S."/>
            <person name="Shea T."/>
            <person name="Sisk P."/>
            <person name="Sykes S."/>
            <person name="Wortman J."/>
            <person name="Nusbaum C."/>
            <person name="Birren B."/>
        </authorList>
    </citation>
    <scope>NUCLEOTIDE SEQUENCE [LARGE SCALE GENOMIC DNA]</scope>
    <source>
        <strain evidence="6 7">90A8</strain>
    </source>
</reference>
<evidence type="ECO:0000313" key="7">
    <source>
        <dbReference type="Proteomes" id="UP000013085"/>
    </source>
</evidence>
<dbReference type="PANTHER" id="PTHR45339">
    <property type="entry name" value="HYBRID SIGNAL TRANSDUCTION HISTIDINE KINASE J"/>
    <property type="match status" value="1"/>
</dbReference>
<dbReference type="CDD" id="cd17546">
    <property type="entry name" value="REC_hyHK_CKI1_RcsC-like"/>
    <property type="match status" value="1"/>
</dbReference>
<sequence length="156" mass="17171">MIPELNILLAEDNDLNAEIAIELLKTKRASVHRAEYGKRAVELFVRNSPGTYQAILMDIQMHEMNGLEACRAIRGMQGQDASSIPVIAMTANSYQEDAGAAAEAGMDGFVTKPVDAEYLCQVSERAQRLGQPAEGSRLIEDRQRLHAAFRIRIAGQ</sequence>
<dbReference type="PROSITE" id="PS50110">
    <property type="entry name" value="RESPONSE_REGULATORY"/>
    <property type="match status" value="1"/>
</dbReference>
<dbReference type="Gene3D" id="3.40.50.2300">
    <property type="match status" value="1"/>
</dbReference>
<dbReference type="Proteomes" id="UP000013085">
    <property type="component" value="Unassembled WGS sequence"/>
</dbReference>
<dbReference type="GeneID" id="57961757"/>
<dbReference type="EMBL" id="AGYR01000042">
    <property type="protein sequence ID" value="ENZ11595.1"/>
    <property type="molecule type" value="Genomic_DNA"/>
</dbReference>
<accession>A0A0E2H6P1</accession>
<feature type="domain" description="Response regulatory" evidence="5">
    <location>
        <begin position="6"/>
        <end position="127"/>
    </location>
</feature>
<dbReference type="SMART" id="SM00448">
    <property type="entry name" value="REC"/>
    <property type="match status" value="1"/>
</dbReference>
<comment type="caution">
    <text evidence="6">The sequence shown here is derived from an EMBL/GenBank/DDBJ whole genome shotgun (WGS) entry which is preliminary data.</text>
</comment>
<keyword evidence="2 4" id="KW-0597">Phosphoprotein</keyword>
<dbReference type="InterPro" id="IPR001789">
    <property type="entry name" value="Sig_transdc_resp-reg_receiver"/>
</dbReference>
<dbReference type="Pfam" id="PF00072">
    <property type="entry name" value="Response_reg"/>
    <property type="match status" value="1"/>
</dbReference>
<protein>
    <recommendedName>
        <fullName evidence="1">Stage 0 sporulation protein A homolog</fullName>
    </recommendedName>
</protein>
<dbReference type="AlphaFoldDB" id="A0A0E2H6P1"/>
<proteinExistence type="predicted"/>